<sequence>MLRVTRTFVRRTAEFESCLQANYEEFPSLESEPLVDYSCMHRLGAKLGFISGLVHRAKIEAFEKMLWRVCKGYTIVSYSELEESLQDPDTVTRSISGAPPHLCHPPLPFLFCVNFFFFLASYHCHVYPYPSTPEERRTVMEGLQVRIQDLHIVLRKTEDYLRQVLCKASESIYTWDVQVKKMKAIYHVLNLCSFDVTNKCLIAEVWCPVTDLPNMRQALEEGSRTSGASVPSFMNTIPTKETPPTLIRTNKFTSGFQNIVDAYGIGNYREVNPALFTIITFPFLFAVMFGDCGHGFLMFLFALFMVLFEKHPKLLRSQDEIMKMFFEGRYIILLMGLFSVYTGLIYNDCFSKSLNIFGSRWNVSRMSDEIWNDEDVKNNQYLTLDPNVTGVFGGVYPFGIDPIWNLASNRLTFLNSFKMKMSIIIGLIHMIFGVALGGFNHLHFKKKYNIYFVFIPQVVFMLSIFGYLVFMIIFKWLTCSAQNSKIAPSILIQFINMFLFPGSGTDDFFTGQKVVQQFLLAVAVLSVPVLLFGKPLYLFWLNNGGQSIGAYRVCIRRNCMWSTLDCETCSFQLVCHRSLGPSPYLYNLLLQFNFVDVFMDQAIHTIEYCLGCISNTASYLRLWALSLAHTQLSDVLWAMVMRVGLRVDAAYGILLLVPVSALFMVLTIFILLLMEGLSAFLHALRLHWVEFQNKFYKGEGYKFTPFSFQDIPLHFNRYVA</sequence>
<keyword evidence="11" id="KW-1185">Reference proteome</keyword>
<comment type="subcellular location">
    <subcellularLocation>
        <location evidence="1">Membrane</location>
        <topology evidence="1">Multi-pass membrane protein</topology>
    </subcellularLocation>
</comment>
<evidence type="ECO:0000256" key="9">
    <source>
        <dbReference type="RuleBase" id="RU361189"/>
    </source>
</evidence>
<evidence type="ECO:0000256" key="2">
    <source>
        <dbReference type="ARBA" id="ARBA00009904"/>
    </source>
</evidence>
<dbReference type="Ensembl" id="ENSVKKT00000020343.1">
    <property type="protein sequence ID" value="ENSVKKP00000019856.1"/>
    <property type="gene ID" value="ENSVKKG00000013418.1"/>
</dbReference>
<feature type="transmembrane region" description="Helical" evidence="9">
    <location>
        <begin position="514"/>
        <end position="533"/>
    </location>
</feature>
<dbReference type="AlphaFoldDB" id="A0A8D2LBZ2"/>
<evidence type="ECO:0000313" key="11">
    <source>
        <dbReference type="Proteomes" id="UP000694545"/>
    </source>
</evidence>
<keyword evidence="4 9" id="KW-0812">Transmembrane</keyword>
<protein>
    <recommendedName>
        <fullName evidence="9">V-type proton ATPase subunit a</fullName>
    </recommendedName>
</protein>
<comment type="similarity">
    <text evidence="2 9">Belongs to the V-ATPase 116 kDa subunit family.</text>
</comment>
<dbReference type="GO" id="GO:0051117">
    <property type="term" value="F:ATPase binding"/>
    <property type="evidence" value="ECO:0007669"/>
    <property type="project" value="TreeGrafter"/>
</dbReference>
<dbReference type="GO" id="GO:0005886">
    <property type="term" value="C:plasma membrane"/>
    <property type="evidence" value="ECO:0007669"/>
    <property type="project" value="TreeGrafter"/>
</dbReference>
<reference evidence="10" key="1">
    <citation type="submission" date="2025-08" db="UniProtKB">
        <authorList>
            <consortium name="Ensembl"/>
        </authorList>
    </citation>
    <scope>IDENTIFICATION</scope>
</reference>
<evidence type="ECO:0000256" key="8">
    <source>
        <dbReference type="ARBA" id="ARBA00023136"/>
    </source>
</evidence>
<dbReference type="GO" id="GO:0000220">
    <property type="term" value="C:vacuolar proton-transporting V-type ATPase, V0 domain"/>
    <property type="evidence" value="ECO:0007669"/>
    <property type="project" value="InterPro"/>
</dbReference>
<feature type="transmembrane region" description="Helical" evidence="9">
    <location>
        <begin position="283"/>
        <end position="308"/>
    </location>
</feature>
<keyword evidence="5 9" id="KW-0375">Hydrogen ion transport</keyword>
<name>A0A8D2LBZ2_VARKO</name>
<feature type="transmembrane region" description="Helical" evidence="9">
    <location>
        <begin position="329"/>
        <end position="346"/>
    </location>
</feature>
<evidence type="ECO:0000256" key="4">
    <source>
        <dbReference type="ARBA" id="ARBA00022692"/>
    </source>
</evidence>
<dbReference type="PANTHER" id="PTHR11629">
    <property type="entry name" value="VACUOLAR PROTON ATPASES"/>
    <property type="match status" value="1"/>
</dbReference>
<keyword evidence="8 9" id="KW-0472">Membrane</keyword>
<evidence type="ECO:0000256" key="6">
    <source>
        <dbReference type="ARBA" id="ARBA00022989"/>
    </source>
</evidence>
<evidence type="ECO:0000256" key="3">
    <source>
        <dbReference type="ARBA" id="ARBA00022448"/>
    </source>
</evidence>
<proteinExistence type="inferred from homology"/>
<dbReference type="GO" id="GO:0007035">
    <property type="term" value="P:vacuolar acidification"/>
    <property type="evidence" value="ECO:0007669"/>
    <property type="project" value="TreeGrafter"/>
</dbReference>
<dbReference type="Proteomes" id="UP000694545">
    <property type="component" value="Unplaced"/>
</dbReference>
<dbReference type="InterPro" id="IPR026028">
    <property type="entry name" value="V-type_ATPase_116kDa_su_euka"/>
</dbReference>
<evidence type="ECO:0000313" key="10">
    <source>
        <dbReference type="Ensembl" id="ENSVKKP00000019856.1"/>
    </source>
</evidence>
<organism evidence="10 11">
    <name type="scientific">Varanus komodoensis</name>
    <name type="common">Komodo dragon</name>
    <dbReference type="NCBI Taxonomy" id="61221"/>
    <lineage>
        <taxon>Eukaryota</taxon>
        <taxon>Metazoa</taxon>
        <taxon>Chordata</taxon>
        <taxon>Craniata</taxon>
        <taxon>Vertebrata</taxon>
        <taxon>Euteleostomi</taxon>
        <taxon>Lepidosauria</taxon>
        <taxon>Squamata</taxon>
        <taxon>Bifurcata</taxon>
        <taxon>Unidentata</taxon>
        <taxon>Episquamata</taxon>
        <taxon>Toxicofera</taxon>
        <taxon>Anguimorpha</taxon>
        <taxon>Paleoanguimorpha</taxon>
        <taxon>Varanoidea</taxon>
        <taxon>Varanidae</taxon>
        <taxon>Varanus</taxon>
    </lineage>
</organism>
<dbReference type="GO" id="GO:0046961">
    <property type="term" value="F:proton-transporting ATPase activity, rotational mechanism"/>
    <property type="evidence" value="ECO:0007669"/>
    <property type="project" value="InterPro"/>
</dbReference>
<feature type="transmembrane region" description="Helical" evidence="9">
    <location>
        <begin position="649"/>
        <end position="674"/>
    </location>
</feature>
<keyword evidence="3 9" id="KW-0813">Transport</keyword>
<dbReference type="Pfam" id="PF01496">
    <property type="entry name" value="V_ATPase_I"/>
    <property type="match status" value="1"/>
</dbReference>
<feature type="transmembrane region" description="Helical" evidence="9">
    <location>
        <begin position="451"/>
        <end position="474"/>
    </location>
</feature>
<feature type="transmembrane region" description="Helical" evidence="9">
    <location>
        <begin position="421"/>
        <end position="439"/>
    </location>
</feature>
<evidence type="ECO:0000256" key="7">
    <source>
        <dbReference type="ARBA" id="ARBA00023065"/>
    </source>
</evidence>
<dbReference type="OMA" id="TYVQLYI"/>
<reference evidence="10" key="2">
    <citation type="submission" date="2025-09" db="UniProtKB">
        <authorList>
            <consortium name="Ensembl"/>
        </authorList>
    </citation>
    <scope>IDENTIFICATION</scope>
</reference>
<dbReference type="PANTHER" id="PTHR11629:SF22">
    <property type="entry name" value="V-TYPE PROTON ATPASE 116 KDA SUBUNIT A 2"/>
    <property type="match status" value="1"/>
</dbReference>
<keyword evidence="7 9" id="KW-0406">Ion transport</keyword>
<accession>A0A8D2LBZ2</accession>
<evidence type="ECO:0000256" key="5">
    <source>
        <dbReference type="ARBA" id="ARBA00022781"/>
    </source>
</evidence>
<dbReference type="PIRSF" id="PIRSF001293">
    <property type="entry name" value="ATP6V0A1"/>
    <property type="match status" value="1"/>
</dbReference>
<dbReference type="InterPro" id="IPR002490">
    <property type="entry name" value="V-ATPase_116kDa_su"/>
</dbReference>
<comment type="function">
    <text evidence="9">Essential component of the vacuolar proton pump (V-ATPase), a multimeric enzyme that catalyzes the translocation of protons across the membranes. Required for assembly and activity of the V-ATPase.</text>
</comment>
<evidence type="ECO:0000256" key="1">
    <source>
        <dbReference type="ARBA" id="ARBA00004141"/>
    </source>
</evidence>
<keyword evidence="6 9" id="KW-1133">Transmembrane helix</keyword>